<keyword evidence="1" id="KW-1133">Transmembrane helix</keyword>
<evidence type="ECO:0008006" key="4">
    <source>
        <dbReference type="Google" id="ProtNLM"/>
    </source>
</evidence>
<comment type="caution">
    <text evidence="2">The sequence shown here is derived from an EMBL/GenBank/DDBJ whole genome shotgun (WGS) entry which is preliminary data.</text>
</comment>
<proteinExistence type="predicted"/>
<sequence>MTRDHLDPHEIPDDAGAGRTAAFIGEDVARQLVVRLTLFVALLGVLAGAATEADQGVRTAAIVVGVVGVLALLVSALARWRRTRQWVLTLLVLAASGSLLAVMLVQQSSA</sequence>
<accession>A0ABP8WJS0</accession>
<keyword evidence="1" id="KW-0472">Membrane</keyword>
<keyword evidence="1" id="KW-0812">Transmembrane</keyword>
<evidence type="ECO:0000313" key="3">
    <source>
        <dbReference type="Proteomes" id="UP001500621"/>
    </source>
</evidence>
<name>A0ABP8WJS0_9ACTN</name>
<dbReference type="Proteomes" id="UP001500621">
    <property type="component" value="Unassembled WGS sequence"/>
</dbReference>
<evidence type="ECO:0000256" key="1">
    <source>
        <dbReference type="SAM" id="Phobius"/>
    </source>
</evidence>
<feature type="transmembrane region" description="Helical" evidence="1">
    <location>
        <begin position="86"/>
        <end position="105"/>
    </location>
</feature>
<dbReference type="EMBL" id="BAABIM010000003">
    <property type="protein sequence ID" value="GAA4690511.1"/>
    <property type="molecule type" value="Genomic_DNA"/>
</dbReference>
<keyword evidence="3" id="KW-1185">Reference proteome</keyword>
<feature type="transmembrane region" description="Helical" evidence="1">
    <location>
        <begin position="56"/>
        <end position="74"/>
    </location>
</feature>
<dbReference type="RefSeq" id="WP_345267366.1">
    <property type="nucleotide sequence ID" value="NZ_BAABIM010000003.1"/>
</dbReference>
<reference evidence="3" key="1">
    <citation type="journal article" date="2019" name="Int. J. Syst. Evol. Microbiol.">
        <title>The Global Catalogue of Microorganisms (GCM) 10K type strain sequencing project: providing services to taxonomists for standard genome sequencing and annotation.</title>
        <authorList>
            <consortium name="The Broad Institute Genomics Platform"/>
            <consortium name="The Broad Institute Genome Sequencing Center for Infectious Disease"/>
            <person name="Wu L."/>
            <person name="Ma J."/>
        </authorList>
    </citation>
    <scope>NUCLEOTIDE SEQUENCE [LARGE SCALE GENOMIC DNA]</scope>
    <source>
        <strain evidence="3">JCM 18127</strain>
    </source>
</reference>
<evidence type="ECO:0000313" key="2">
    <source>
        <dbReference type="EMBL" id="GAA4690511.1"/>
    </source>
</evidence>
<protein>
    <recommendedName>
        <fullName evidence="4">DUF202 domain-containing protein</fullName>
    </recommendedName>
</protein>
<gene>
    <name evidence="2" type="ORF">GCM10023226_30480</name>
</gene>
<feature type="transmembrane region" description="Helical" evidence="1">
    <location>
        <begin position="32"/>
        <end position="50"/>
    </location>
</feature>
<organism evidence="2 3">
    <name type="scientific">Nocardioides nanhaiensis</name>
    <dbReference type="NCBI Taxonomy" id="1476871"/>
    <lineage>
        <taxon>Bacteria</taxon>
        <taxon>Bacillati</taxon>
        <taxon>Actinomycetota</taxon>
        <taxon>Actinomycetes</taxon>
        <taxon>Propionibacteriales</taxon>
        <taxon>Nocardioidaceae</taxon>
        <taxon>Nocardioides</taxon>
    </lineage>
</organism>